<feature type="domain" description="Methyl-accepting transducer" evidence="5">
    <location>
        <begin position="125"/>
        <end position="290"/>
    </location>
</feature>
<name>A0A3D8J365_9HELI</name>
<organism evidence="6 7">
    <name type="scientific">Helicobacter aurati</name>
    <dbReference type="NCBI Taxonomy" id="137778"/>
    <lineage>
        <taxon>Bacteria</taxon>
        <taxon>Pseudomonadati</taxon>
        <taxon>Campylobacterota</taxon>
        <taxon>Epsilonproteobacteria</taxon>
        <taxon>Campylobacterales</taxon>
        <taxon>Helicobacteraceae</taxon>
        <taxon>Helicobacter</taxon>
    </lineage>
</organism>
<evidence type="ECO:0000256" key="4">
    <source>
        <dbReference type="SAM" id="Coils"/>
    </source>
</evidence>
<evidence type="ECO:0000259" key="5">
    <source>
        <dbReference type="PROSITE" id="PS50111"/>
    </source>
</evidence>
<comment type="caution">
    <text evidence="6">The sequence shown here is derived from an EMBL/GenBank/DDBJ whole genome shotgun (WGS) entry which is preliminary data.</text>
</comment>
<dbReference type="Gene3D" id="1.10.287.950">
    <property type="entry name" value="Methyl-accepting chemotaxis protein"/>
    <property type="match status" value="1"/>
</dbReference>
<dbReference type="Pfam" id="PF13682">
    <property type="entry name" value="CZB"/>
    <property type="match status" value="1"/>
</dbReference>
<feature type="coiled-coil region" evidence="4">
    <location>
        <begin position="5"/>
        <end position="32"/>
    </location>
</feature>
<dbReference type="CDD" id="cd11386">
    <property type="entry name" value="MCP_signal"/>
    <property type="match status" value="1"/>
</dbReference>
<protein>
    <submittedName>
        <fullName evidence="6">Chemotaxis protein</fullName>
    </submittedName>
</protein>
<dbReference type="GO" id="GO:0016020">
    <property type="term" value="C:membrane"/>
    <property type="evidence" value="ECO:0007669"/>
    <property type="project" value="InterPro"/>
</dbReference>
<keyword evidence="4" id="KW-0175">Coiled coil</keyword>
<dbReference type="InterPro" id="IPR025991">
    <property type="entry name" value="Chemoreceptor_zinc-bind_dom"/>
</dbReference>
<dbReference type="GO" id="GO:0007165">
    <property type="term" value="P:signal transduction"/>
    <property type="evidence" value="ECO:0007669"/>
    <property type="project" value="UniProtKB-KW"/>
</dbReference>
<accession>A0A3D8J365</accession>
<evidence type="ECO:0000256" key="1">
    <source>
        <dbReference type="ARBA" id="ARBA00023224"/>
    </source>
</evidence>
<dbReference type="Proteomes" id="UP000256424">
    <property type="component" value="Unassembled WGS sequence"/>
</dbReference>
<dbReference type="PRINTS" id="PR00260">
    <property type="entry name" value="CHEMTRNSDUCR"/>
</dbReference>
<dbReference type="PROSITE" id="PS50111">
    <property type="entry name" value="CHEMOTAXIS_TRANSDUC_2"/>
    <property type="match status" value="1"/>
</dbReference>
<dbReference type="SUPFAM" id="SSF58104">
    <property type="entry name" value="Methyl-accepting chemotaxis protein (MCP) signaling domain"/>
    <property type="match status" value="1"/>
</dbReference>
<dbReference type="EMBL" id="NXLW01000009">
    <property type="protein sequence ID" value="RDU71967.1"/>
    <property type="molecule type" value="Genomic_DNA"/>
</dbReference>
<dbReference type="OrthoDB" id="9765597at2"/>
<dbReference type="Gene3D" id="1.20.120.30">
    <property type="entry name" value="Aspartate receptor, ligand-binding domain"/>
    <property type="match status" value="1"/>
</dbReference>
<dbReference type="InterPro" id="IPR004089">
    <property type="entry name" value="MCPsignal_dom"/>
</dbReference>
<proteinExistence type="inferred from homology"/>
<evidence type="ECO:0000313" key="7">
    <source>
        <dbReference type="Proteomes" id="UP000256424"/>
    </source>
</evidence>
<keyword evidence="7" id="KW-1185">Reference proteome</keyword>
<dbReference type="PANTHER" id="PTHR32089:SF112">
    <property type="entry name" value="LYSOZYME-LIKE PROTEIN-RELATED"/>
    <property type="match status" value="1"/>
</dbReference>
<dbReference type="AlphaFoldDB" id="A0A3D8J365"/>
<dbReference type="SMART" id="SM00283">
    <property type="entry name" value="MA"/>
    <property type="match status" value="1"/>
</dbReference>
<dbReference type="InterPro" id="IPR004090">
    <property type="entry name" value="Chemotax_Me-accpt_rcpt"/>
</dbReference>
<gene>
    <name evidence="6" type="ORF">CQA66_05765</name>
</gene>
<evidence type="ECO:0000256" key="3">
    <source>
        <dbReference type="PROSITE-ProRule" id="PRU00284"/>
    </source>
</evidence>
<dbReference type="RefSeq" id="WP_104762911.1">
    <property type="nucleotide sequence ID" value="NZ_FZPM01000011.1"/>
</dbReference>
<sequence>MFARMRNVKEELATKENEIVKLKEEINFYKQLSAFSVHEIVVAIQNREVIFVNDKGKEIRGLTSSVSKLTPDSKILAIDTRNFAVKHKLIDSVDVYILVESNLRDNGMGGYDITSMHHGALKMGLGATQEAFVEIFEKLAKIVANSNESSDISSKGMEVSDKSLNSIEDLYDKMQQAQTLAQSLSSRSNEIVSVVSLIEDIAEQTNLLALNAAIEAARAGEHGRGFAVVADEVRKLAEKTQKATKDIAIVIKAMQQESNDINGSVEETNTLTINMRENVNEMVAMMKSLSLCSHTSKYTLYMVNNIVFCSLAKLDHVIYKNNLYSFMLGTSDDFGITDHKSCRLGKWYYEGDGYKNFRNTQGYKSLEAEHASVHSHANLIATPIREKQPITKEFIDDHIRIFEDSTKGVVREIDNMLREKNAELQSILENKAS</sequence>
<comment type="similarity">
    <text evidence="2">Belongs to the methyl-accepting chemotaxis (MCP) protein family.</text>
</comment>
<keyword evidence="1 3" id="KW-0807">Transducer</keyword>
<dbReference type="Pfam" id="PF00015">
    <property type="entry name" value="MCPsignal"/>
    <property type="match status" value="1"/>
</dbReference>
<reference evidence="6 7" key="1">
    <citation type="submission" date="2018-04" db="EMBL/GenBank/DDBJ databases">
        <title>Novel Campyloabacter and Helicobacter Species and Strains.</title>
        <authorList>
            <person name="Mannion A.J."/>
            <person name="Shen Z."/>
            <person name="Fox J.G."/>
        </authorList>
    </citation>
    <scope>NUCLEOTIDE SEQUENCE [LARGE SCALE GENOMIC DNA]</scope>
    <source>
        <strain evidence="6 7">MIT 97-5075</strain>
    </source>
</reference>
<evidence type="ECO:0000256" key="2">
    <source>
        <dbReference type="ARBA" id="ARBA00029447"/>
    </source>
</evidence>
<evidence type="ECO:0000313" key="6">
    <source>
        <dbReference type="EMBL" id="RDU71967.1"/>
    </source>
</evidence>
<dbReference type="GO" id="GO:0006935">
    <property type="term" value="P:chemotaxis"/>
    <property type="evidence" value="ECO:0007669"/>
    <property type="project" value="InterPro"/>
</dbReference>
<dbReference type="PANTHER" id="PTHR32089">
    <property type="entry name" value="METHYL-ACCEPTING CHEMOTAXIS PROTEIN MCPB"/>
    <property type="match status" value="1"/>
</dbReference>
<dbReference type="GO" id="GO:0004888">
    <property type="term" value="F:transmembrane signaling receptor activity"/>
    <property type="evidence" value="ECO:0007669"/>
    <property type="project" value="InterPro"/>
</dbReference>